<keyword evidence="3" id="KW-1133">Transmembrane helix</keyword>
<feature type="transmembrane region" description="Helical" evidence="3">
    <location>
        <begin position="1084"/>
        <end position="1104"/>
    </location>
</feature>
<feature type="transmembrane region" description="Helical" evidence="3">
    <location>
        <begin position="1001"/>
        <end position="1024"/>
    </location>
</feature>
<evidence type="ECO:0008006" key="6">
    <source>
        <dbReference type="Google" id="ProtNLM"/>
    </source>
</evidence>
<comment type="caution">
    <text evidence="4">The sequence shown here is derived from an EMBL/GenBank/DDBJ whole genome shotgun (WGS) entry which is preliminary data.</text>
</comment>
<dbReference type="SUPFAM" id="SSF82171">
    <property type="entry name" value="DPP6 N-terminal domain-like"/>
    <property type="match status" value="1"/>
</dbReference>
<keyword evidence="5" id="KW-1185">Reference proteome</keyword>
<evidence type="ECO:0000256" key="3">
    <source>
        <dbReference type="SAM" id="Phobius"/>
    </source>
</evidence>
<dbReference type="GO" id="GO:0098703">
    <property type="term" value="P:calcium ion import across plasma membrane"/>
    <property type="evidence" value="ECO:0007669"/>
    <property type="project" value="TreeGrafter"/>
</dbReference>
<feature type="transmembrane region" description="Helical" evidence="3">
    <location>
        <begin position="943"/>
        <end position="963"/>
    </location>
</feature>
<evidence type="ECO:0000256" key="1">
    <source>
        <dbReference type="ARBA" id="ARBA00022737"/>
    </source>
</evidence>
<dbReference type="Proteomes" id="UP000726737">
    <property type="component" value="Unassembled WGS sequence"/>
</dbReference>
<keyword evidence="3" id="KW-0812">Transmembrane</keyword>
<protein>
    <recommendedName>
        <fullName evidence="6">Ion transport domain-containing protein</fullName>
    </recommendedName>
</protein>
<gene>
    <name evidence="4" type="ORF">BG011_003415</name>
</gene>
<accession>A0A9P6Q0X3</accession>
<keyword evidence="2" id="KW-0175">Coiled coil</keyword>
<organism evidence="4 5">
    <name type="scientific">Mortierella polycephala</name>
    <dbReference type="NCBI Taxonomy" id="41804"/>
    <lineage>
        <taxon>Eukaryota</taxon>
        <taxon>Fungi</taxon>
        <taxon>Fungi incertae sedis</taxon>
        <taxon>Mucoromycota</taxon>
        <taxon>Mortierellomycotina</taxon>
        <taxon>Mortierellomycetes</taxon>
        <taxon>Mortierellales</taxon>
        <taxon>Mortierellaceae</taxon>
        <taxon>Mortierella</taxon>
    </lineage>
</organism>
<evidence type="ECO:0000313" key="4">
    <source>
        <dbReference type="EMBL" id="KAG0258224.1"/>
    </source>
</evidence>
<evidence type="ECO:0000256" key="2">
    <source>
        <dbReference type="SAM" id="Coils"/>
    </source>
</evidence>
<evidence type="ECO:0000313" key="5">
    <source>
        <dbReference type="Proteomes" id="UP000726737"/>
    </source>
</evidence>
<feature type="transmembrane region" description="Helical" evidence="3">
    <location>
        <begin position="1044"/>
        <end position="1064"/>
    </location>
</feature>
<feature type="transmembrane region" description="Helical" evidence="3">
    <location>
        <begin position="969"/>
        <end position="989"/>
    </location>
</feature>
<dbReference type="GO" id="GO:0005216">
    <property type="term" value="F:monoatomic ion channel activity"/>
    <property type="evidence" value="ECO:0007669"/>
    <property type="project" value="InterPro"/>
</dbReference>
<dbReference type="PANTHER" id="PTHR10582:SF2">
    <property type="entry name" value="INACTIVE"/>
    <property type="match status" value="1"/>
</dbReference>
<proteinExistence type="predicted"/>
<dbReference type="GO" id="GO:0005886">
    <property type="term" value="C:plasma membrane"/>
    <property type="evidence" value="ECO:0007669"/>
    <property type="project" value="TreeGrafter"/>
</dbReference>
<feature type="coiled-coil region" evidence="2">
    <location>
        <begin position="1277"/>
        <end position="1341"/>
    </location>
</feature>
<dbReference type="PANTHER" id="PTHR10582">
    <property type="entry name" value="TRANSIENT RECEPTOR POTENTIAL ION CHANNEL PROTEIN"/>
    <property type="match status" value="1"/>
</dbReference>
<dbReference type="InterPro" id="IPR024862">
    <property type="entry name" value="TRPV"/>
</dbReference>
<name>A0A9P6Q0X3_9FUNG</name>
<dbReference type="EMBL" id="JAAAJA010000227">
    <property type="protein sequence ID" value="KAG0258224.1"/>
    <property type="molecule type" value="Genomic_DNA"/>
</dbReference>
<reference evidence="4" key="1">
    <citation type="journal article" date="2020" name="Fungal Divers.">
        <title>Resolving the Mortierellaceae phylogeny through synthesis of multi-gene phylogenetics and phylogenomics.</title>
        <authorList>
            <person name="Vandepol N."/>
            <person name="Liber J."/>
            <person name="Desiro A."/>
            <person name="Na H."/>
            <person name="Kennedy M."/>
            <person name="Barry K."/>
            <person name="Grigoriev I.V."/>
            <person name="Miller A.N."/>
            <person name="O'Donnell K."/>
            <person name="Stajich J.E."/>
            <person name="Bonito G."/>
        </authorList>
    </citation>
    <scope>NUCLEOTIDE SEQUENCE</scope>
    <source>
        <strain evidence="4">KOD948</strain>
    </source>
</reference>
<keyword evidence="1" id="KW-0677">Repeat</keyword>
<feature type="transmembrane region" description="Helical" evidence="3">
    <location>
        <begin position="1154"/>
        <end position="1174"/>
    </location>
</feature>
<sequence length="1355" mass="153938">MPNIRKCGFHDAFSFIVDKGESADEYTIRMTVAKGARALSDENPGFLHMHFMELRPFRTEGYADDSLLVVHRPYLWSVNVKTAKCFSEDGIQFTPQTIHSLTISGNGRHAATLASTKIPLTFLLNIWDLNGQVNNAAVNAGSPTISRTNPLQFSSRSCIGRVITMPAQFGAERNINFILSLSWDGSKVAVGERLNGRQGVQPSVFAISHRESDVQHSGTIQHSNSSTVVTSLQPSADHQQCTELKNFRGYGLFHLINRQSPDVKNELFVACDEERVLIYRIHRKWSLLHTISIGYSLINWRILGHQEKHLAVVEPEYGMISVRNIELGCITSVISGGETFLGQTYDTAIFSSDGEIVVVYRARKEGVVASYRTASGTELGSYKMPHSSYVIDSLQFIEDDTQIMISSKRGVIEDSQGINGIILEVPTMTVVDTFFIPQACAASIVPESGSGTTFYSAHGTTLDLAQSYIHPRVNCTDKCLKNLTPLENSQLIIAEDRPTRFTAPSGIHYQLEMQERYDPSGSYTSPWVLLSITSRDNTRSRRLTIPTWDTGRIVVFDTTLRLVDTSCTAIIIWRLPESMEGDFKLEVIRVLDALPRWMTCVHCEIYAIIEDMVDTDKDQDQNRNVDMVQPFRVERGVTFKKLEEELFSLAGFFEGVDTSGLGAFVDYVIPHINSFFDPENPSDTLLATLCRNWDYVDTDTSIQFLRALLASPSMRLTLSPDTELSFNPLWIVLEIAKTEPPLMCIANSIVDNCFCRARAEKDLDLLFPVLQCLHALVDPNILHTTLAAQVLQRFGHLPVKSRSFVIDHHVIVHPPTFPWLVRKASELRLYECQGPILQRVDDVKSDALNKNFTREICVAPFALLWRYKGDIVYWSAHPVTPSRMTLPWIRVLVALIWYKCKPRVEEHVKCHDFSLEMLDNPAIAALVEYKWNTMGFKYCMIRFFFQCCYYLLVLTVVFLQVYGGFHGTLFGAFIAIAICSVLFLWLELIQVFRSWKYYFSSMYNVVDWFVFGLPLVASINHILFTLRTLKEDTSQDMTPQDANAWFLSFSVLFIFLHFLFELRINRSVCKFVTIIIRVFFRIRLFFFISIGGILAFSIAILHLLHSCPYKSCRRDSRFPSHFYGAVSATILYMGGRYDSIEDELNSENWPFQTLMMLFFFFTVVVMLNVLIALINKAFIDGDETWRLEWLENRLRVIESVENLTFHIPGFREHYNWFPNEIYYTATTREIDDYRAKYSTDDLGSGTKKNMSSELTAVEPESHNTKQADLEAAAATAAATVEKTMQELREQLKEQMQTQMVALQGQVQASVEKKAAALQEQNMVLQEQNTLLQEQMKALNSMLSTLVATKVAAGSS</sequence>
<keyword evidence="3" id="KW-0472">Membrane</keyword>